<dbReference type="EMBL" id="LRPX01000021">
    <property type="protein sequence ID" value="KXA16123.1"/>
    <property type="molecule type" value="Genomic_DNA"/>
</dbReference>
<evidence type="ECO:0000313" key="9">
    <source>
        <dbReference type="EMBL" id="KXA16123.1"/>
    </source>
</evidence>
<evidence type="ECO:0000313" key="10">
    <source>
        <dbReference type="Proteomes" id="UP000070617"/>
    </source>
</evidence>
<dbReference type="Gene3D" id="2.40.30.40">
    <property type="entry name" value="Peptidase M42, domain 2"/>
    <property type="match status" value="1"/>
</dbReference>
<evidence type="ECO:0000256" key="5">
    <source>
        <dbReference type="ARBA" id="ARBA00022801"/>
    </source>
</evidence>
<evidence type="ECO:0000256" key="6">
    <source>
        <dbReference type="PIRNR" id="PIRNR001123"/>
    </source>
</evidence>
<feature type="binding site" evidence="8">
    <location>
        <position position="68"/>
    </location>
    <ligand>
        <name>Zn(2+)</name>
        <dbReference type="ChEBI" id="CHEBI:29105"/>
        <label>1</label>
    </ligand>
</feature>
<dbReference type="PANTHER" id="PTHR32481:SF0">
    <property type="entry name" value="AMINOPEPTIDASE YPDE-RELATED"/>
    <property type="match status" value="1"/>
</dbReference>
<feature type="binding site" evidence="8">
    <location>
        <position position="184"/>
    </location>
    <ligand>
        <name>Zn(2+)</name>
        <dbReference type="ChEBI" id="CHEBI:29105"/>
        <label>1</label>
    </ligand>
</feature>
<feature type="binding site" evidence="8">
    <location>
        <position position="219"/>
    </location>
    <ligand>
        <name>Zn(2+)</name>
        <dbReference type="ChEBI" id="CHEBI:29105"/>
        <label>2</label>
    </ligand>
</feature>
<reference evidence="10" key="1">
    <citation type="submission" date="2016-01" db="EMBL/GenBank/DDBJ databases">
        <authorList>
            <person name="Mitreva M."/>
            <person name="Pepin K.H."/>
            <person name="Mihindukulasuriya K.A."/>
            <person name="Fulton R."/>
            <person name="Fronick C."/>
            <person name="O'Laughlin M."/>
            <person name="Miner T."/>
            <person name="Herter B."/>
            <person name="Rosa B.A."/>
            <person name="Cordes M."/>
            <person name="Tomlinson C."/>
            <person name="Wollam A."/>
            <person name="Palsikar V.B."/>
            <person name="Mardis E.R."/>
            <person name="Wilson R.K."/>
        </authorList>
    </citation>
    <scope>NUCLEOTIDE SEQUENCE [LARGE SCALE GENOMIC DNA]</scope>
    <source>
        <strain evidence="10">CMW8396</strain>
    </source>
</reference>
<dbReference type="Gene3D" id="3.40.630.10">
    <property type="entry name" value="Zn peptidases"/>
    <property type="match status" value="1"/>
</dbReference>
<dbReference type="AlphaFoldDB" id="A0A133NIJ7"/>
<dbReference type="PANTHER" id="PTHR32481">
    <property type="entry name" value="AMINOPEPTIDASE"/>
    <property type="match status" value="1"/>
</dbReference>
<dbReference type="SUPFAM" id="SSF53187">
    <property type="entry name" value="Zn-dependent exopeptidases"/>
    <property type="match status" value="1"/>
</dbReference>
<dbReference type="PIRSF" id="PIRSF001123">
    <property type="entry name" value="PepA_GA"/>
    <property type="match status" value="1"/>
</dbReference>
<dbReference type="GO" id="GO:0006508">
    <property type="term" value="P:proteolysis"/>
    <property type="evidence" value="ECO:0007669"/>
    <property type="project" value="UniProtKB-KW"/>
</dbReference>
<dbReference type="PATRIC" id="fig|134605.3.peg.476"/>
<dbReference type="InterPro" id="IPR051464">
    <property type="entry name" value="Peptidase_M42_aminopept"/>
</dbReference>
<sequence>MEAEMKRVLEMTKAFTNAFGAPGFEDDVLEEIKKQIPDMKWERDSINNLFIYFSEKEKQKPTVLLDCHSDEVGFMIEHINDNGSLRFLPLGGWHIGNIPAMSVIIKNSQGEYIPGVVASKPPHFMTEEERSRLPKLSELSIDIGTSSYEETVNLYGIEIGNPVVPDVNFSYDEKIGIMRAKAFDNRLGAVAAIEVLKQFQEMGKMLDVNLVVSISSQEEVGLRGAQVAAQRIQPDFVIVFEGSPADDSFQSGREAKGKLRGGVQLRALDAAMVSNPRVLEFAKRIAREKQIPFQMIVREKGSTNGGKYHITGRGIPTLVLGIPTRYAHTSYCYASLLDTKAAIDLAREVIEELNQEKIETF</sequence>
<proteinExistence type="inferred from homology"/>
<evidence type="ECO:0000256" key="7">
    <source>
        <dbReference type="PIRSR" id="PIRSR001123-1"/>
    </source>
</evidence>
<comment type="caution">
    <text evidence="9">The sequence shown here is derived from an EMBL/GenBank/DDBJ whole genome shotgun (WGS) entry which is preliminary data.</text>
</comment>
<comment type="cofactor">
    <cofactor evidence="8">
        <name>a divalent metal cation</name>
        <dbReference type="ChEBI" id="CHEBI:60240"/>
    </cofactor>
    <text evidence="8">Binds 2 divalent metal cations per subunit.</text>
</comment>
<keyword evidence="10" id="KW-1185">Reference proteome</keyword>
<keyword evidence="2 9" id="KW-0031">Aminopeptidase</keyword>
<dbReference type="GO" id="GO:0046872">
    <property type="term" value="F:metal ion binding"/>
    <property type="evidence" value="ECO:0007669"/>
    <property type="project" value="UniProtKB-UniRule"/>
</dbReference>
<feature type="binding site" evidence="8">
    <location>
        <position position="328"/>
    </location>
    <ligand>
        <name>Zn(2+)</name>
        <dbReference type="ChEBI" id="CHEBI:29105"/>
        <label>2</label>
    </ligand>
</feature>
<name>A0A133NIJ7_9FUSO</name>
<organism evidence="9 10">
    <name type="scientific">Fusobacterium equinum</name>
    <dbReference type="NCBI Taxonomy" id="134605"/>
    <lineage>
        <taxon>Bacteria</taxon>
        <taxon>Fusobacteriati</taxon>
        <taxon>Fusobacteriota</taxon>
        <taxon>Fusobacteriia</taxon>
        <taxon>Fusobacteriales</taxon>
        <taxon>Fusobacteriaceae</taxon>
        <taxon>Fusobacterium</taxon>
    </lineage>
</organism>
<keyword evidence="5" id="KW-0378">Hydrolase</keyword>
<feature type="binding site" evidence="8">
    <location>
        <position position="184"/>
    </location>
    <ligand>
        <name>Zn(2+)</name>
        <dbReference type="ChEBI" id="CHEBI:29105"/>
        <label>2</label>
    </ligand>
</feature>
<evidence type="ECO:0000256" key="3">
    <source>
        <dbReference type="ARBA" id="ARBA00022670"/>
    </source>
</evidence>
<keyword evidence="3" id="KW-0645">Protease</keyword>
<dbReference type="InterPro" id="IPR023367">
    <property type="entry name" value="Peptidase_M42_dom2"/>
</dbReference>
<accession>A0A133NIJ7</accession>
<evidence type="ECO:0000256" key="2">
    <source>
        <dbReference type="ARBA" id="ARBA00022438"/>
    </source>
</evidence>
<dbReference type="Proteomes" id="UP000070617">
    <property type="component" value="Unassembled WGS sequence"/>
</dbReference>
<gene>
    <name evidence="9" type="ORF">HMPREF3206_00474</name>
</gene>
<dbReference type="STRING" id="134605.HMPREF3206_00474"/>
<comment type="similarity">
    <text evidence="1 6">Belongs to the peptidase M42 family.</text>
</comment>
<dbReference type="InterPro" id="IPR008007">
    <property type="entry name" value="Peptidase_M42"/>
</dbReference>
<dbReference type="SUPFAM" id="SSF101821">
    <property type="entry name" value="Aminopeptidase/glucanase lid domain"/>
    <property type="match status" value="1"/>
</dbReference>
<evidence type="ECO:0000256" key="4">
    <source>
        <dbReference type="ARBA" id="ARBA00022723"/>
    </source>
</evidence>
<protein>
    <submittedName>
        <fullName evidence="9">M42 glutamyl aminopeptidase</fullName>
    </submittedName>
</protein>
<keyword evidence="4 8" id="KW-0479">Metal-binding</keyword>
<feature type="binding site" evidence="8">
    <location>
        <position position="241"/>
    </location>
    <ligand>
        <name>Zn(2+)</name>
        <dbReference type="ChEBI" id="CHEBI:29105"/>
        <label>1</label>
    </ligand>
</feature>
<evidence type="ECO:0000256" key="8">
    <source>
        <dbReference type="PIRSR" id="PIRSR001123-2"/>
    </source>
</evidence>
<dbReference type="Pfam" id="PF05343">
    <property type="entry name" value="Peptidase_M42"/>
    <property type="match status" value="1"/>
</dbReference>
<feature type="active site" description="Proton acceptor" evidence="7">
    <location>
        <position position="218"/>
    </location>
</feature>
<dbReference type="GO" id="GO:0004177">
    <property type="term" value="F:aminopeptidase activity"/>
    <property type="evidence" value="ECO:0007669"/>
    <property type="project" value="UniProtKB-UniRule"/>
</dbReference>
<evidence type="ECO:0000256" key="1">
    <source>
        <dbReference type="ARBA" id="ARBA00006272"/>
    </source>
</evidence>